<dbReference type="OrthoDB" id="2288255at2759"/>
<evidence type="ECO:0000313" key="3">
    <source>
        <dbReference type="Proteomes" id="UP000027586"/>
    </source>
</evidence>
<dbReference type="Proteomes" id="UP000027586">
    <property type="component" value="Unassembled WGS sequence"/>
</dbReference>
<gene>
    <name evidence="2" type="ORF">LCOR_03699.1</name>
</gene>
<dbReference type="VEuPathDB" id="FungiDB:LCOR_03699.1"/>
<name>A0A068RTB3_9FUNG</name>
<evidence type="ECO:0000313" key="2">
    <source>
        <dbReference type="EMBL" id="CDH52191.1"/>
    </source>
</evidence>
<proteinExistence type="predicted"/>
<accession>A0A068RTB3</accession>
<keyword evidence="3" id="KW-1185">Reference proteome</keyword>
<feature type="compositionally biased region" description="Low complexity" evidence="1">
    <location>
        <begin position="81"/>
        <end position="114"/>
    </location>
</feature>
<reference evidence="2" key="1">
    <citation type="submission" date="2013-08" db="EMBL/GenBank/DDBJ databases">
        <title>Gene expansion shapes genome architecture in the human pathogen Lichtheimia corymbifera: an evolutionary genomics analysis in the ancient terrestrial Mucorales (Mucoromycotina).</title>
        <authorList>
            <person name="Schwartze V.U."/>
            <person name="Winter S."/>
            <person name="Shelest E."/>
            <person name="Marcet-Houben M."/>
            <person name="Horn F."/>
            <person name="Wehner S."/>
            <person name="Hoffmann K."/>
            <person name="Riege K."/>
            <person name="Sammeth M."/>
            <person name="Nowrousian M."/>
            <person name="Valiante V."/>
            <person name="Linde J."/>
            <person name="Jacobsen I.D."/>
            <person name="Marz M."/>
            <person name="Brakhage A.A."/>
            <person name="Gabaldon T."/>
            <person name="Bocker S."/>
            <person name="Voigt K."/>
        </authorList>
    </citation>
    <scope>NUCLEOTIDE SEQUENCE [LARGE SCALE GENOMIC DNA]</scope>
    <source>
        <strain evidence="2">FSU 9682</strain>
    </source>
</reference>
<organism evidence="2 3">
    <name type="scientific">Lichtheimia corymbifera JMRC:FSU:9682</name>
    <dbReference type="NCBI Taxonomy" id="1263082"/>
    <lineage>
        <taxon>Eukaryota</taxon>
        <taxon>Fungi</taxon>
        <taxon>Fungi incertae sedis</taxon>
        <taxon>Mucoromycota</taxon>
        <taxon>Mucoromycotina</taxon>
        <taxon>Mucoromycetes</taxon>
        <taxon>Mucorales</taxon>
        <taxon>Lichtheimiaceae</taxon>
        <taxon>Lichtheimia</taxon>
    </lineage>
</organism>
<feature type="region of interest" description="Disordered" evidence="1">
    <location>
        <begin position="79"/>
        <end position="116"/>
    </location>
</feature>
<comment type="caution">
    <text evidence="2">The sequence shown here is derived from an EMBL/GenBank/DDBJ whole genome shotgun (WGS) entry which is preliminary data.</text>
</comment>
<dbReference type="EMBL" id="CBTN010000012">
    <property type="protein sequence ID" value="CDH52191.1"/>
    <property type="molecule type" value="Genomic_DNA"/>
</dbReference>
<protein>
    <submittedName>
        <fullName evidence="2">Uncharacterized protein</fullName>
    </submittedName>
</protein>
<dbReference type="AlphaFoldDB" id="A0A068RTB3"/>
<sequence>MATKIKYRDEIAASLMAIEVAGEVSWDDFLADSRSLILSSYEGQDPALYKQQWRTRFLNVASLLNFTVQPDNKNNWSEIETSLQQKPSSSQSSPSILSRSSKSTKSSSVSSTSSNATKNCALSPDDMLNIMAQYDAIPVSDKWILKTGKVVEDTMRSLAIICKYEHPVHSLILDPSDDTWKDYFTEEELDEIRTCNSIALPSFPLEYQQYLDKYDQDLTAKEIYKRSCNHCFDPIEEHDKKWMQQSVMMAANLFLYNNRLQFHDFSESDLLHKVWPFIYHLFDDDNIQAKLGEQCSSATTKRKNSKRRLEAVQARQNKVMGSRMDILFVHGNKELGCVEVGKQLTTNMDDKYMDDGMINMPKCLRDMLSCLVQKNPDKINNVAAIGYLIMGLDLELVVMDAPVGHSVCRVVRSQKFSFPDCITTFAIDIIPLLEIAWKGKELMISTVNTINKRKRKEVDIVTKPLYTSTLSPSFNRQSTPKSQSPTVA</sequence>
<evidence type="ECO:0000256" key="1">
    <source>
        <dbReference type="SAM" id="MobiDB-lite"/>
    </source>
</evidence>